<dbReference type="Pfam" id="PF01553">
    <property type="entry name" value="Acyltransferase"/>
    <property type="match status" value="1"/>
</dbReference>
<evidence type="ECO:0000313" key="2">
    <source>
        <dbReference type="EMBL" id="CAH0990928.1"/>
    </source>
</evidence>
<name>A0ABM9ACL3_9GAMM</name>
<dbReference type="Proteomes" id="UP000838100">
    <property type="component" value="Unassembled WGS sequence"/>
</dbReference>
<dbReference type="GO" id="GO:0016746">
    <property type="term" value="F:acyltransferase activity"/>
    <property type="evidence" value="ECO:0007669"/>
    <property type="project" value="UniProtKB-KW"/>
</dbReference>
<feature type="domain" description="Phospholipid/glycerol acyltransferase" evidence="1">
    <location>
        <begin position="85"/>
        <end position="227"/>
    </location>
</feature>
<comment type="caution">
    <text evidence="2">The sequence shown here is derived from an EMBL/GenBank/DDBJ whole genome shotgun (WGS) entry which is preliminary data.</text>
</comment>
<accession>A0ABM9ACL3</accession>
<keyword evidence="3" id="KW-1185">Reference proteome</keyword>
<reference evidence="2" key="1">
    <citation type="submission" date="2021-12" db="EMBL/GenBank/DDBJ databases">
        <authorList>
            <person name="Rodrigo-Torres L."/>
            <person name="Arahal R. D."/>
            <person name="Lucena T."/>
        </authorList>
    </citation>
    <scope>NUCLEOTIDE SEQUENCE</scope>
    <source>
        <strain evidence="2">CECT 8267</strain>
    </source>
</reference>
<evidence type="ECO:0000313" key="3">
    <source>
        <dbReference type="Proteomes" id="UP000838100"/>
    </source>
</evidence>
<dbReference type="InterPro" id="IPR002123">
    <property type="entry name" value="Plipid/glycerol_acylTrfase"/>
</dbReference>
<dbReference type="EMBL" id="CAKLPX010000001">
    <property type="protein sequence ID" value="CAH0990928.1"/>
    <property type="molecule type" value="Genomic_DNA"/>
</dbReference>
<organism evidence="2 3">
    <name type="scientific">Sinobacterium norvegicum</name>
    <dbReference type="NCBI Taxonomy" id="1641715"/>
    <lineage>
        <taxon>Bacteria</taxon>
        <taxon>Pseudomonadati</taxon>
        <taxon>Pseudomonadota</taxon>
        <taxon>Gammaproteobacteria</taxon>
        <taxon>Cellvibrionales</taxon>
        <taxon>Spongiibacteraceae</taxon>
        <taxon>Sinobacterium</taxon>
    </lineage>
</organism>
<dbReference type="SMART" id="SM00563">
    <property type="entry name" value="PlsC"/>
    <property type="match status" value="1"/>
</dbReference>
<sequence length="295" mass="33890">MKALLTGWLTFILLAINTVCFVLPLMCVSLVKVVVPIAPFQQGCTGVLTWIAETWSMVNKAIFAMTTPTVWDIRGLENVDQHRSYLVLANHQSWVDIPALLQTFTRKIPFFKFFLKRELIWVPLLGMAWWALDYPFVRRYSKDFLKKNPHLKGKDMELTRQACDKFQKIPVSVMNFVEGTRCTEQKKLASQSPYQHLLKPKSGGVAFVLSAMGGQFSAILDVTLVYPEGDTPTFVDLMCGRVDRVIVDITEREIPAWLCEGDYGNDKQFRVQFQQWLNQTWQDKDKRIGELSSEL</sequence>
<dbReference type="CDD" id="cd07990">
    <property type="entry name" value="LPLAT_LCLAT1-like"/>
    <property type="match status" value="1"/>
</dbReference>
<protein>
    <submittedName>
        <fullName evidence="2">Acyltransferase YihG</fullName>
        <ecNumber evidence="2">2.3.-.-</ecNumber>
    </submittedName>
</protein>
<keyword evidence="2" id="KW-0012">Acyltransferase</keyword>
<dbReference type="SUPFAM" id="SSF69593">
    <property type="entry name" value="Glycerol-3-phosphate (1)-acyltransferase"/>
    <property type="match status" value="1"/>
</dbReference>
<proteinExistence type="predicted"/>
<gene>
    <name evidence="2" type="primary">yihG</name>
    <name evidence="2" type="ORF">SIN8267_01029</name>
</gene>
<dbReference type="EC" id="2.3.-.-" evidence="2"/>
<dbReference type="NCBIfam" id="NF010621">
    <property type="entry name" value="PRK14014.1"/>
    <property type="match status" value="1"/>
</dbReference>
<dbReference type="RefSeq" id="WP_237443593.1">
    <property type="nucleotide sequence ID" value="NZ_CAKLPX010000001.1"/>
</dbReference>
<evidence type="ECO:0000259" key="1">
    <source>
        <dbReference type="SMART" id="SM00563"/>
    </source>
</evidence>
<dbReference type="PANTHER" id="PTHR10983:SF16">
    <property type="entry name" value="LYSOCARDIOLIPIN ACYLTRANSFERASE 1"/>
    <property type="match status" value="1"/>
</dbReference>
<dbReference type="PANTHER" id="PTHR10983">
    <property type="entry name" value="1-ACYLGLYCEROL-3-PHOSPHATE ACYLTRANSFERASE-RELATED"/>
    <property type="match status" value="1"/>
</dbReference>
<keyword evidence="2" id="KW-0808">Transferase</keyword>